<dbReference type="Pfam" id="PF12973">
    <property type="entry name" value="Cupin_7"/>
    <property type="match status" value="1"/>
</dbReference>
<dbReference type="Proteomes" id="UP001165384">
    <property type="component" value="Unassembled WGS sequence"/>
</dbReference>
<dbReference type="RefSeq" id="WP_275706828.1">
    <property type="nucleotide sequence ID" value="NZ_JAKLTN010000001.1"/>
</dbReference>
<evidence type="ECO:0000313" key="3">
    <source>
        <dbReference type="Proteomes" id="UP001165384"/>
    </source>
</evidence>
<dbReference type="Gene3D" id="2.60.120.10">
    <property type="entry name" value="Jelly Rolls"/>
    <property type="match status" value="1"/>
</dbReference>
<evidence type="ECO:0000313" key="2">
    <source>
        <dbReference type="EMBL" id="MCG2575675.1"/>
    </source>
</evidence>
<dbReference type="InterPro" id="IPR014710">
    <property type="entry name" value="RmlC-like_jellyroll"/>
</dbReference>
<gene>
    <name evidence="2" type="ORF">LZ012_01560</name>
</gene>
<sequence length="117" mass="12692">MTQADALVAAMNLDGVVARHWQDVPARESCHPGFSTRLLWSQPDGRKALMFEIAPGAVYPELDVHTPGPEEVFVVSGVFCDGRNSYPAGTFIHHPAGTSHVPQSQEGCVLFVFFPEG</sequence>
<accession>A0ABS9JXP3</accession>
<organism evidence="2 3">
    <name type="scientific">Dechloromonas hankyongensis</name>
    <dbReference type="NCBI Taxonomy" id="2908002"/>
    <lineage>
        <taxon>Bacteria</taxon>
        <taxon>Pseudomonadati</taxon>
        <taxon>Pseudomonadota</taxon>
        <taxon>Betaproteobacteria</taxon>
        <taxon>Rhodocyclales</taxon>
        <taxon>Azonexaceae</taxon>
        <taxon>Dechloromonas</taxon>
    </lineage>
</organism>
<dbReference type="EMBL" id="JAKLTN010000001">
    <property type="protein sequence ID" value="MCG2575675.1"/>
    <property type="molecule type" value="Genomic_DNA"/>
</dbReference>
<reference evidence="2" key="1">
    <citation type="submission" date="2022-01" db="EMBL/GenBank/DDBJ databases">
        <authorList>
            <person name="Jo J.-H."/>
            <person name="Im W.-T."/>
        </authorList>
    </citation>
    <scope>NUCLEOTIDE SEQUENCE</scope>
    <source>
        <strain evidence="2">XY25</strain>
    </source>
</reference>
<keyword evidence="3" id="KW-1185">Reference proteome</keyword>
<feature type="domain" description="ChrR-like cupin" evidence="1">
    <location>
        <begin position="23"/>
        <end position="113"/>
    </location>
</feature>
<dbReference type="InterPro" id="IPR025979">
    <property type="entry name" value="ChrR-like_cupin_dom"/>
</dbReference>
<evidence type="ECO:0000259" key="1">
    <source>
        <dbReference type="Pfam" id="PF12973"/>
    </source>
</evidence>
<proteinExistence type="predicted"/>
<comment type="caution">
    <text evidence="2">The sequence shown here is derived from an EMBL/GenBank/DDBJ whole genome shotgun (WGS) entry which is preliminary data.</text>
</comment>
<protein>
    <submittedName>
        <fullName evidence="2">Cupin domain-containing protein</fullName>
    </submittedName>
</protein>
<dbReference type="SUPFAM" id="SSF51182">
    <property type="entry name" value="RmlC-like cupins"/>
    <property type="match status" value="1"/>
</dbReference>
<dbReference type="InterPro" id="IPR011051">
    <property type="entry name" value="RmlC_Cupin_sf"/>
</dbReference>
<name>A0ABS9JXP3_9RHOO</name>